<reference evidence="1" key="1">
    <citation type="submission" date="2019-03" db="EMBL/GenBank/DDBJ databases">
        <title>Single cell metagenomics reveals metabolic interactions within the superorganism composed of flagellate Streblomastix strix and complex community of Bacteroidetes bacteria on its surface.</title>
        <authorList>
            <person name="Treitli S.C."/>
            <person name="Kolisko M."/>
            <person name="Husnik F."/>
            <person name="Keeling P."/>
            <person name="Hampl V."/>
        </authorList>
    </citation>
    <scope>NUCLEOTIDE SEQUENCE</scope>
    <source>
        <strain evidence="1">STM</strain>
    </source>
</reference>
<name>A0A5J4Q7Y0_9ZZZZ</name>
<dbReference type="InterPro" id="IPR011110">
    <property type="entry name" value="Reg_prop"/>
</dbReference>
<accession>A0A5J4Q7Y0</accession>
<protein>
    <recommendedName>
        <fullName evidence="2">Sensor histidine kinase TodS</fullName>
    </recommendedName>
</protein>
<dbReference type="EMBL" id="SNRY01004736">
    <property type="protein sequence ID" value="KAA6316841.1"/>
    <property type="molecule type" value="Genomic_DNA"/>
</dbReference>
<dbReference type="InterPro" id="IPR015943">
    <property type="entry name" value="WD40/YVTN_repeat-like_dom_sf"/>
</dbReference>
<dbReference type="Gene3D" id="2.130.10.10">
    <property type="entry name" value="YVTN repeat-like/Quinoprotein amine dehydrogenase"/>
    <property type="match status" value="1"/>
</dbReference>
<gene>
    <name evidence="1" type="ORF">EZS27_032909</name>
</gene>
<feature type="non-terminal residue" evidence="1">
    <location>
        <position position="146"/>
    </location>
</feature>
<dbReference type="Pfam" id="PF07494">
    <property type="entry name" value="Reg_prop"/>
    <property type="match status" value="3"/>
</dbReference>
<organism evidence="1">
    <name type="scientific">termite gut metagenome</name>
    <dbReference type="NCBI Taxonomy" id="433724"/>
    <lineage>
        <taxon>unclassified sequences</taxon>
        <taxon>metagenomes</taxon>
        <taxon>organismal metagenomes</taxon>
    </lineage>
</organism>
<evidence type="ECO:0008006" key="2">
    <source>
        <dbReference type="Google" id="ProtNLM"/>
    </source>
</evidence>
<dbReference type="AlphaFoldDB" id="A0A5J4Q7Y0"/>
<comment type="caution">
    <text evidence="1">The sequence shown here is derived from an EMBL/GenBank/DDBJ whole genome shotgun (WGS) entry which is preliminary data.</text>
</comment>
<sequence>MQKSSYRFILLFLFVLLLQVHAGQISISPIPLIDQLPSNSVSRIFQDREGFIWFGTLDGVCRYDAYRMLVFRSDLNNSNLLTNNKITCFAEDGNGCLLIGTQKGINILDKKNYQIRHWESEEIRDQWIKSMTVTSDGSIWIGTLTQ</sequence>
<proteinExistence type="predicted"/>
<dbReference type="SUPFAM" id="SSF101898">
    <property type="entry name" value="NHL repeat"/>
    <property type="match status" value="1"/>
</dbReference>
<evidence type="ECO:0000313" key="1">
    <source>
        <dbReference type="EMBL" id="KAA6316841.1"/>
    </source>
</evidence>